<evidence type="ECO:0000313" key="1">
    <source>
        <dbReference type="EMBL" id="RAO75788.1"/>
    </source>
</evidence>
<protein>
    <submittedName>
        <fullName evidence="1">Uncharacterized protein</fullName>
    </submittedName>
</protein>
<name>A0A328P0S3_9GAMM</name>
<organism evidence="1 2">
    <name type="scientific">Dyella jiangningensis</name>
    <dbReference type="NCBI Taxonomy" id="1379159"/>
    <lineage>
        <taxon>Bacteria</taxon>
        <taxon>Pseudomonadati</taxon>
        <taxon>Pseudomonadota</taxon>
        <taxon>Gammaproteobacteria</taxon>
        <taxon>Lysobacterales</taxon>
        <taxon>Rhodanobacteraceae</taxon>
        <taxon>Dyella</taxon>
    </lineage>
</organism>
<comment type="caution">
    <text evidence="1">The sequence shown here is derived from an EMBL/GenBank/DDBJ whole genome shotgun (WGS) entry which is preliminary data.</text>
</comment>
<accession>A0A328P0S3</accession>
<dbReference type="AlphaFoldDB" id="A0A328P0S3"/>
<gene>
    <name evidence="1" type="ORF">CA260_17270</name>
</gene>
<keyword evidence="2" id="KW-1185">Reference proteome</keyword>
<evidence type="ECO:0000313" key="2">
    <source>
        <dbReference type="Proteomes" id="UP000248926"/>
    </source>
</evidence>
<dbReference type="EMBL" id="NFZS01000004">
    <property type="protein sequence ID" value="RAO75788.1"/>
    <property type="molecule type" value="Genomic_DNA"/>
</dbReference>
<dbReference type="Proteomes" id="UP000248926">
    <property type="component" value="Unassembled WGS sequence"/>
</dbReference>
<dbReference type="RefSeq" id="WP_111984251.1">
    <property type="nucleotide sequence ID" value="NZ_NFZS01000004.1"/>
</dbReference>
<sequence>MKNPLIDRVAASLGIKKKEPVVRMADAAGLLVPPNHPVLKTLLPALASSKLSVPVRCAIMAAPPLSIQGVPERLAHAAKIEGMCFAAAKSSGHDLLNRLAVGYVMAGATPDHVRRDLTDFLVDIEGAAISTAHPQSAGAGVQWASTVERFKAAQAAKPEGEAKA</sequence>
<proteinExistence type="predicted"/>
<reference evidence="1 2" key="1">
    <citation type="journal article" date="2018" name="Genet. Mol. Biol.">
        <title>The genome sequence of Dyella jiangningensis FCAV SCS01 from a lignocellulose-decomposing microbial consortium metagenome reveals potential for biotechnological applications.</title>
        <authorList>
            <person name="Desiderato J.G."/>
            <person name="Alvarenga D.O."/>
            <person name="Constancio M.T.L."/>
            <person name="Alves L.M.C."/>
            <person name="Varani A.M."/>
        </authorList>
    </citation>
    <scope>NUCLEOTIDE SEQUENCE [LARGE SCALE GENOMIC DNA]</scope>
    <source>
        <strain evidence="1 2">FCAV SCS01</strain>
    </source>
</reference>